<organism evidence="5 6">
    <name type="scientific">Tropilaelaps mercedesae</name>
    <dbReference type="NCBI Taxonomy" id="418985"/>
    <lineage>
        <taxon>Eukaryota</taxon>
        <taxon>Metazoa</taxon>
        <taxon>Ecdysozoa</taxon>
        <taxon>Arthropoda</taxon>
        <taxon>Chelicerata</taxon>
        <taxon>Arachnida</taxon>
        <taxon>Acari</taxon>
        <taxon>Parasitiformes</taxon>
        <taxon>Mesostigmata</taxon>
        <taxon>Gamasina</taxon>
        <taxon>Dermanyssoidea</taxon>
        <taxon>Laelapidae</taxon>
        <taxon>Tropilaelaps</taxon>
    </lineage>
</organism>
<name>A0A1V9X6T9_9ACAR</name>
<feature type="chain" id="PRO_5012190233" evidence="4">
    <location>
        <begin position="27"/>
        <end position="75"/>
    </location>
</feature>
<feature type="signal peptide" evidence="4">
    <location>
        <begin position="1"/>
        <end position="26"/>
    </location>
</feature>
<dbReference type="GO" id="GO:0005179">
    <property type="term" value="F:hormone activity"/>
    <property type="evidence" value="ECO:0007669"/>
    <property type="project" value="InterPro"/>
</dbReference>
<evidence type="ECO:0000313" key="5">
    <source>
        <dbReference type="EMBL" id="OQR69315.1"/>
    </source>
</evidence>
<dbReference type="Proteomes" id="UP000192247">
    <property type="component" value="Unassembled WGS sequence"/>
</dbReference>
<evidence type="ECO:0000313" key="6">
    <source>
        <dbReference type="Proteomes" id="UP000192247"/>
    </source>
</evidence>
<dbReference type="InterPro" id="IPR010475">
    <property type="entry name" value="AKH/RPCH_hormone"/>
</dbReference>
<gene>
    <name evidence="5" type="ORF">BIW11_12335</name>
</gene>
<keyword evidence="6" id="KW-1185">Reference proteome</keyword>
<dbReference type="InParanoid" id="A0A1V9X6T9"/>
<reference evidence="5 6" key="1">
    <citation type="journal article" date="2017" name="Gigascience">
        <title>Draft genome of the honey bee ectoparasitic mite, Tropilaelaps mercedesae, is shaped by the parasitic life history.</title>
        <authorList>
            <person name="Dong X."/>
            <person name="Armstrong S.D."/>
            <person name="Xia D."/>
            <person name="Makepeace B.L."/>
            <person name="Darby A.C."/>
            <person name="Kadowaki T."/>
        </authorList>
    </citation>
    <scope>NUCLEOTIDE SEQUENCE [LARGE SCALE GENOMIC DNA]</scope>
    <source>
        <strain evidence="5">Wuxi-XJTLU</strain>
    </source>
</reference>
<dbReference type="AlphaFoldDB" id="A0A1V9X6T9"/>
<protein>
    <submittedName>
        <fullName evidence="5">Uncharacterized protein</fullName>
    </submittedName>
</protein>
<dbReference type="GO" id="GO:0005576">
    <property type="term" value="C:extracellular region"/>
    <property type="evidence" value="ECO:0007669"/>
    <property type="project" value="UniProtKB-SubCell"/>
</dbReference>
<dbReference type="Pfam" id="PF06377">
    <property type="entry name" value="Adipokin_hormo"/>
    <property type="match status" value="1"/>
</dbReference>
<dbReference type="OrthoDB" id="6507449at2759"/>
<evidence type="ECO:0000256" key="2">
    <source>
        <dbReference type="ARBA" id="ARBA00022525"/>
    </source>
</evidence>
<accession>A0A1V9X6T9</accession>
<comment type="subcellular location">
    <subcellularLocation>
        <location evidence="1">Secreted</location>
    </subcellularLocation>
</comment>
<proteinExistence type="predicted"/>
<keyword evidence="3 4" id="KW-0732">Signal</keyword>
<comment type="caution">
    <text evidence="5">The sequence shown here is derived from an EMBL/GenBank/DDBJ whole genome shotgun (WGS) entry which is preliminary data.</text>
</comment>
<keyword evidence="2" id="KW-0964">Secreted</keyword>
<sequence length="75" mass="8351">MNARVFILASALVALMLVMFSEPAVTQITFSKSWQAGKRALDECAQKELQSVNRVKQLITKEAIALLQCRSDPLE</sequence>
<evidence type="ECO:0000256" key="4">
    <source>
        <dbReference type="SAM" id="SignalP"/>
    </source>
</evidence>
<evidence type="ECO:0000256" key="3">
    <source>
        <dbReference type="ARBA" id="ARBA00022729"/>
    </source>
</evidence>
<evidence type="ECO:0000256" key="1">
    <source>
        <dbReference type="ARBA" id="ARBA00004613"/>
    </source>
</evidence>
<dbReference type="EMBL" id="MNPL01021485">
    <property type="protein sequence ID" value="OQR69315.1"/>
    <property type="molecule type" value="Genomic_DNA"/>
</dbReference>